<keyword evidence="9" id="KW-0326">Glycosidase</keyword>
<dbReference type="InterPro" id="IPR013377">
    <property type="entry name" value="FlgJ"/>
</dbReference>
<evidence type="ECO:0000256" key="4">
    <source>
        <dbReference type="ARBA" id="ARBA00007974"/>
    </source>
</evidence>
<keyword evidence="7" id="KW-1005">Bacterial flagellum biogenesis</keyword>
<dbReference type="Pfam" id="PF10135">
    <property type="entry name" value="Rod-binding"/>
    <property type="match status" value="1"/>
</dbReference>
<evidence type="ECO:0000256" key="8">
    <source>
        <dbReference type="ARBA" id="ARBA00022801"/>
    </source>
</evidence>
<comment type="similarity">
    <text evidence="4">In the C-terminal section; belongs to the glycosyl hydrolase 73 family.</text>
</comment>
<keyword evidence="13" id="KW-0969">Cilium</keyword>
<organism evidence="13 14">
    <name type="scientific">Alteromonas aquimaris</name>
    <dbReference type="NCBI Taxonomy" id="2998417"/>
    <lineage>
        <taxon>Bacteria</taxon>
        <taxon>Pseudomonadati</taxon>
        <taxon>Pseudomonadota</taxon>
        <taxon>Gammaproteobacteria</taxon>
        <taxon>Alteromonadales</taxon>
        <taxon>Alteromonadaceae</taxon>
        <taxon>Alteromonas/Salinimonas group</taxon>
        <taxon>Alteromonas</taxon>
    </lineage>
</organism>
<gene>
    <name evidence="13" type="primary">flgJ</name>
    <name evidence="13" type="ORF">OPS25_03565</name>
</gene>
<keyword evidence="8 13" id="KW-0378">Hydrolase</keyword>
<accession>A0ABT3P4D4</accession>
<feature type="domain" description="Mannosyl-glycoprotein endo-beta-N-acetylglucosamidase-like" evidence="12">
    <location>
        <begin position="156"/>
        <end position="315"/>
    </location>
</feature>
<keyword evidence="10" id="KW-0961">Cell wall biogenesis/degradation</keyword>
<evidence type="ECO:0000256" key="7">
    <source>
        <dbReference type="ARBA" id="ARBA00022795"/>
    </source>
</evidence>
<dbReference type="GO" id="GO:0016787">
    <property type="term" value="F:hydrolase activity"/>
    <property type="evidence" value="ECO:0007669"/>
    <property type="project" value="UniProtKB-KW"/>
</dbReference>
<proteinExistence type="inferred from homology"/>
<evidence type="ECO:0000313" key="14">
    <source>
        <dbReference type="Proteomes" id="UP001142810"/>
    </source>
</evidence>
<comment type="similarity">
    <text evidence="3">In the N-terminal section; belongs to the FlgJ family.</text>
</comment>
<dbReference type="InterPro" id="IPR051056">
    <property type="entry name" value="Glycosyl_Hydrolase_73"/>
</dbReference>
<keyword evidence="13" id="KW-0282">Flagellum</keyword>
<dbReference type="InterPro" id="IPR019301">
    <property type="entry name" value="Flagellar_prot_FlgJ_N"/>
</dbReference>
<dbReference type="Gene3D" id="1.10.530.10">
    <property type="match status" value="1"/>
</dbReference>
<dbReference type="RefSeq" id="WP_265616288.1">
    <property type="nucleotide sequence ID" value="NZ_JAPFRD010000005.1"/>
</dbReference>
<protein>
    <recommendedName>
        <fullName evidence="5">Peptidoglycan hydrolase FlgJ</fullName>
    </recommendedName>
    <alternativeName>
        <fullName evidence="11">Muramidase FlgJ</fullName>
    </alternativeName>
</protein>
<evidence type="ECO:0000256" key="5">
    <source>
        <dbReference type="ARBA" id="ARBA00013433"/>
    </source>
</evidence>
<dbReference type="NCBIfam" id="TIGR02541">
    <property type="entry name" value="flagell_FlgJ"/>
    <property type="match status" value="1"/>
</dbReference>
<reference evidence="13" key="1">
    <citation type="submission" date="2022-11" db="EMBL/GenBank/DDBJ databases">
        <title>Alteromonas sp. nov., isolated from sea water of the Qingdao.</title>
        <authorList>
            <person name="Wang Q."/>
        </authorList>
    </citation>
    <scope>NUCLEOTIDE SEQUENCE</scope>
    <source>
        <strain evidence="13">ASW11-7</strain>
    </source>
</reference>
<evidence type="ECO:0000256" key="6">
    <source>
        <dbReference type="ARBA" id="ARBA00022764"/>
    </source>
</evidence>
<evidence type="ECO:0000256" key="1">
    <source>
        <dbReference type="ARBA" id="ARBA00002954"/>
    </source>
</evidence>
<dbReference type="EMBL" id="JAPFRD010000005">
    <property type="protein sequence ID" value="MCW8107582.1"/>
    <property type="molecule type" value="Genomic_DNA"/>
</dbReference>
<dbReference type="Proteomes" id="UP001142810">
    <property type="component" value="Unassembled WGS sequence"/>
</dbReference>
<dbReference type="InterPro" id="IPR002901">
    <property type="entry name" value="MGlyc_endo_b_GlcNAc-like_dom"/>
</dbReference>
<keyword evidence="13" id="KW-0966">Cell projection</keyword>
<evidence type="ECO:0000256" key="9">
    <source>
        <dbReference type="ARBA" id="ARBA00023295"/>
    </source>
</evidence>
<dbReference type="SMART" id="SM00047">
    <property type="entry name" value="LYZ2"/>
    <property type="match status" value="1"/>
</dbReference>
<evidence type="ECO:0000256" key="10">
    <source>
        <dbReference type="ARBA" id="ARBA00023316"/>
    </source>
</evidence>
<sequence length="316" mass="34830">MNLNPASSQLDMARNVHDLGSVNKLREAIASGDDEVLQEAAQQFEAIFVQMMFKSMRKAQEAIADEDSPFNSEQVKFYRDMHDQQLAADLSSGGGIGLAELIVQQLGQQDKNFTPASVIRNDGNIASLNHSQRAQVKLTQDRVLDSNTMGTATSFKAPMFNDQHSFVEALYPHAKEAADILGTDPKAIIAQAAVETGWGKFVIHDAQGNSSHNLFGIKANRAWDGKQAVVDTLEFEGGVPKKHKAAFRAYESIKEAVHDYVDFIRSQPRYKQAVENSADTQSYFSELQQAGYATDPHYADKIMAVLKSEAINGFMP</sequence>
<dbReference type="Pfam" id="PF01832">
    <property type="entry name" value="Glucosaminidase"/>
    <property type="match status" value="1"/>
</dbReference>
<dbReference type="PANTHER" id="PTHR33308">
    <property type="entry name" value="PEPTIDOGLYCAN HYDROLASE FLGJ"/>
    <property type="match status" value="1"/>
</dbReference>
<keyword evidence="14" id="KW-1185">Reference proteome</keyword>
<dbReference type="Gene3D" id="2.10.70.40">
    <property type="entry name" value="peptidoglycan hydrolase"/>
    <property type="match status" value="1"/>
</dbReference>
<evidence type="ECO:0000259" key="12">
    <source>
        <dbReference type="SMART" id="SM00047"/>
    </source>
</evidence>
<comment type="caution">
    <text evidence="13">The sequence shown here is derived from an EMBL/GenBank/DDBJ whole genome shotgun (WGS) entry which is preliminary data.</text>
</comment>
<comment type="function">
    <text evidence="1">Flagellum-specific muramidase which hydrolyzes the peptidoglycan layer to assemble the rod structure in the periplasmic space.</text>
</comment>
<evidence type="ECO:0000256" key="11">
    <source>
        <dbReference type="ARBA" id="ARBA00030835"/>
    </source>
</evidence>
<dbReference type="PANTHER" id="PTHR33308:SF9">
    <property type="entry name" value="PEPTIDOGLYCAN HYDROLASE FLGJ"/>
    <property type="match status" value="1"/>
</dbReference>
<keyword evidence="6" id="KW-0574">Periplasm</keyword>
<evidence type="ECO:0000256" key="3">
    <source>
        <dbReference type="ARBA" id="ARBA00006880"/>
    </source>
</evidence>
<dbReference type="PRINTS" id="PR01002">
    <property type="entry name" value="FLGFLGJ"/>
</dbReference>
<comment type="subcellular location">
    <subcellularLocation>
        <location evidence="2">Periplasm</location>
    </subcellularLocation>
</comment>
<name>A0ABT3P4D4_9ALTE</name>
<evidence type="ECO:0000313" key="13">
    <source>
        <dbReference type="EMBL" id="MCW8107582.1"/>
    </source>
</evidence>
<evidence type="ECO:0000256" key="2">
    <source>
        <dbReference type="ARBA" id="ARBA00004418"/>
    </source>
</evidence>